<feature type="region of interest" description="Disordered" evidence="5">
    <location>
        <begin position="151"/>
        <end position="187"/>
    </location>
</feature>
<reference evidence="7 8" key="2">
    <citation type="journal article" date="2017" name="Nature">
        <title>The Apostasia genome and the evolution of orchids.</title>
        <authorList>
            <person name="Zhang G.Q."/>
            <person name="Liu K.W."/>
            <person name="Li Z."/>
            <person name="Lohaus R."/>
            <person name="Hsiao Y.Y."/>
            <person name="Niu S.C."/>
            <person name="Wang J.Y."/>
            <person name="Lin Y.C."/>
            <person name="Xu Q."/>
            <person name="Chen L.J."/>
            <person name="Yoshida K."/>
            <person name="Fujiwara S."/>
            <person name="Wang Z.W."/>
            <person name="Zhang Y.Q."/>
            <person name="Mitsuda N."/>
            <person name="Wang M."/>
            <person name="Liu G.H."/>
            <person name="Pecoraro L."/>
            <person name="Huang H.X."/>
            <person name="Xiao X.J."/>
            <person name="Lin M."/>
            <person name="Wu X.Y."/>
            <person name="Wu W.L."/>
            <person name="Chen Y.Y."/>
            <person name="Chang S.B."/>
            <person name="Sakamoto S."/>
            <person name="Ohme-Takagi M."/>
            <person name="Yagi M."/>
            <person name="Zeng S.J."/>
            <person name="Shen C.Y."/>
            <person name="Yeh C.M."/>
            <person name="Luo Y.B."/>
            <person name="Tsai W.C."/>
            <person name="Van de Peer Y."/>
            <person name="Liu Z.J."/>
        </authorList>
    </citation>
    <scope>NUCLEOTIDE SEQUENCE [LARGE SCALE GENOMIC DNA]</scope>
    <source>
        <tissue evidence="7">The whole plant</tissue>
    </source>
</reference>
<evidence type="ECO:0000256" key="1">
    <source>
        <dbReference type="ARBA" id="ARBA00004123"/>
    </source>
</evidence>
<evidence type="ECO:0000256" key="5">
    <source>
        <dbReference type="SAM" id="MobiDB-lite"/>
    </source>
</evidence>
<dbReference type="GO" id="GO:0000278">
    <property type="term" value="P:mitotic cell cycle"/>
    <property type="evidence" value="ECO:0007669"/>
    <property type="project" value="InterPro"/>
</dbReference>
<proteinExistence type="predicted"/>
<dbReference type="PANTHER" id="PTHR34362">
    <property type="entry name" value="WPP DOMAIN-CONTAINING PROTEIN 1-RELATED"/>
    <property type="match status" value="1"/>
</dbReference>
<evidence type="ECO:0000313" key="8">
    <source>
        <dbReference type="Proteomes" id="UP000233837"/>
    </source>
</evidence>
<evidence type="ECO:0000259" key="6">
    <source>
        <dbReference type="Pfam" id="PF13943"/>
    </source>
</evidence>
<gene>
    <name evidence="7" type="primary">MAF1</name>
    <name evidence="7" type="ORF">MA16_Dca012784</name>
</gene>
<feature type="compositionally biased region" description="Basic and acidic residues" evidence="5">
    <location>
        <begin position="7"/>
        <end position="23"/>
    </location>
</feature>
<dbReference type="GO" id="GO:0048527">
    <property type="term" value="P:lateral root development"/>
    <property type="evidence" value="ECO:0007669"/>
    <property type="project" value="InterPro"/>
</dbReference>
<feature type="region of interest" description="Disordered" evidence="5">
    <location>
        <begin position="1"/>
        <end position="27"/>
    </location>
</feature>
<keyword evidence="4" id="KW-0539">Nucleus</keyword>
<dbReference type="Gene3D" id="1.10.246.200">
    <property type="entry name" value="WPP domain"/>
    <property type="match status" value="1"/>
</dbReference>
<dbReference type="InterPro" id="IPR025265">
    <property type="entry name" value="WPP_dom"/>
</dbReference>
<dbReference type="Proteomes" id="UP000233837">
    <property type="component" value="Unassembled WGS sequence"/>
</dbReference>
<evidence type="ECO:0000256" key="4">
    <source>
        <dbReference type="ARBA" id="ARBA00023242"/>
    </source>
</evidence>
<feature type="domain" description="WPP" evidence="6">
    <location>
        <begin position="37"/>
        <end position="140"/>
    </location>
</feature>
<keyword evidence="8" id="KW-1185">Reference proteome</keyword>
<dbReference type="InterPro" id="IPR044692">
    <property type="entry name" value="WPP1/2/3"/>
</dbReference>
<name>A0A2I0V7R9_9ASPA</name>
<accession>A0A2I0V7R9</accession>
<dbReference type="AlphaFoldDB" id="A0A2I0V7R9"/>
<keyword evidence="3" id="KW-0963">Cytoplasm</keyword>
<evidence type="ECO:0000256" key="3">
    <source>
        <dbReference type="ARBA" id="ARBA00022490"/>
    </source>
</evidence>
<organism evidence="7 8">
    <name type="scientific">Dendrobium catenatum</name>
    <dbReference type="NCBI Taxonomy" id="906689"/>
    <lineage>
        <taxon>Eukaryota</taxon>
        <taxon>Viridiplantae</taxon>
        <taxon>Streptophyta</taxon>
        <taxon>Embryophyta</taxon>
        <taxon>Tracheophyta</taxon>
        <taxon>Spermatophyta</taxon>
        <taxon>Magnoliopsida</taxon>
        <taxon>Liliopsida</taxon>
        <taxon>Asparagales</taxon>
        <taxon>Orchidaceae</taxon>
        <taxon>Epidendroideae</taxon>
        <taxon>Malaxideae</taxon>
        <taxon>Dendrobiinae</taxon>
        <taxon>Dendrobium</taxon>
    </lineage>
</organism>
<dbReference type="GO" id="GO:0005634">
    <property type="term" value="C:nucleus"/>
    <property type="evidence" value="ECO:0007669"/>
    <property type="project" value="UniProtKB-SubCell"/>
</dbReference>
<dbReference type="PANTHER" id="PTHR34362:SF1">
    <property type="entry name" value="WPP DOMAIN-CONTAINING PROTEIN 1-RELATED"/>
    <property type="match status" value="1"/>
</dbReference>
<protein>
    <submittedName>
        <fullName evidence="7">MFP1 attachment factor 1</fullName>
    </submittedName>
</protein>
<sequence>MAEDGEELKQEGEVENPKSDDKPATATSLATSFSSFSVNIWPPSQRTRDAVINRLIENLSTPSILSKRYGTLPSEEASAVARRIEQEAFDLASTYVSPPSAPKADEFISAEASVDEGIEILQIYSKEISRRMIESVKAKVSPVSLTPVEANAAPAAEDSGNVSDSVPKHTEPTGEDIASGESEPAVV</sequence>
<reference evidence="7 8" key="1">
    <citation type="journal article" date="2016" name="Sci. Rep.">
        <title>The Dendrobium catenatum Lindl. genome sequence provides insights into polysaccharide synthase, floral development and adaptive evolution.</title>
        <authorList>
            <person name="Zhang G.Q."/>
            <person name="Xu Q."/>
            <person name="Bian C."/>
            <person name="Tsai W.C."/>
            <person name="Yeh C.M."/>
            <person name="Liu K.W."/>
            <person name="Yoshida K."/>
            <person name="Zhang L.S."/>
            <person name="Chang S.B."/>
            <person name="Chen F."/>
            <person name="Shi Y."/>
            <person name="Su Y.Y."/>
            <person name="Zhang Y.Q."/>
            <person name="Chen L.J."/>
            <person name="Yin Y."/>
            <person name="Lin M."/>
            <person name="Huang H."/>
            <person name="Deng H."/>
            <person name="Wang Z.W."/>
            <person name="Zhu S.L."/>
            <person name="Zhao X."/>
            <person name="Deng C."/>
            <person name="Niu S.C."/>
            <person name="Huang J."/>
            <person name="Wang M."/>
            <person name="Liu G.H."/>
            <person name="Yang H.J."/>
            <person name="Xiao X.J."/>
            <person name="Hsiao Y.Y."/>
            <person name="Wu W.L."/>
            <person name="Chen Y.Y."/>
            <person name="Mitsuda N."/>
            <person name="Ohme-Takagi M."/>
            <person name="Luo Y.B."/>
            <person name="Van de Peer Y."/>
            <person name="Liu Z.J."/>
        </authorList>
    </citation>
    <scope>NUCLEOTIDE SEQUENCE [LARGE SCALE GENOMIC DNA]</scope>
    <source>
        <tissue evidence="7">The whole plant</tissue>
    </source>
</reference>
<dbReference type="GO" id="GO:0005737">
    <property type="term" value="C:cytoplasm"/>
    <property type="evidence" value="ECO:0007669"/>
    <property type="project" value="UniProtKB-SubCell"/>
</dbReference>
<dbReference type="InterPro" id="IPR038214">
    <property type="entry name" value="WPP_sf"/>
</dbReference>
<evidence type="ECO:0000313" key="7">
    <source>
        <dbReference type="EMBL" id="PKU59456.1"/>
    </source>
</evidence>
<dbReference type="OrthoDB" id="1927559at2759"/>
<evidence type="ECO:0000256" key="2">
    <source>
        <dbReference type="ARBA" id="ARBA00004496"/>
    </source>
</evidence>
<dbReference type="Pfam" id="PF13943">
    <property type="entry name" value="WPP"/>
    <property type="match status" value="1"/>
</dbReference>
<comment type="subcellular location">
    <subcellularLocation>
        <location evidence="2">Cytoplasm</location>
    </subcellularLocation>
    <subcellularLocation>
        <location evidence="1">Nucleus</location>
    </subcellularLocation>
</comment>
<dbReference type="EMBL" id="KZ504112">
    <property type="protein sequence ID" value="PKU59456.1"/>
    <property type="molecule type" value="Genomic_DNA"/>
</dbReference>